<accession>A0ABR0RT63</accession>
<dbReference type="RefSeq" id="XP_064731892.1">
    <property type="nucleotide sequence ID" value="XM_064871512.1"/>
</dbReference>
<protein>
    <recommendedName>
        <fullName evidence="3">Nucleocapsid protein</fullName>
    </recommendedName>
</protein>
<keyword evidence="2" id="KW-1185">Reference proteome</keyword>
<reference evidence="1 2" key="1">
    <citation type="journal article" date="2023" name="Res Sq">
        <title>Genomic and morphological characterization of Knufia obscura isolated from the Mars 2020 spacecraft assembly facility.</title>
        <authorList>
            <person name="Chander A.M."/>
            <person name="Teixeira M.M."/>
            <person name="Singh N.K."/>
            <person name="Williams M.P."/>
            <person name="Parker C.W."/>
            <person name="Leo P."/>
            <person name="Stajich J.E."/>
            <person name="Torok T."/>
            <person name="Tighe S."/>
            <person name="Mason C.E."/>
            <person name="Venkateswaran K."/>
        </authorList>
    </citation>
    <scope>NUCLEOTIDE SEQUENCE [LARGE SCALE GENOMIC DNA]</scope>
    <source>
        <strain evidence="1 2">CCFEE 5817</strain>
    </source>
</reference>
<proteinExistence type="predicted"/>
<dbReference type="EMBL" id="JAVHJV010000003">
    <property type="protein sequence ID" value="KAK5943802.1"/>
    <property type="molecule type" value="Genomic_DNA"/>
</dbReference>
<gene>
    <name evidence="1" type="ORF">PMZ80_003083</name>
</gene>
<evidence type="ECO:0000313" key="1">
    <source>
        <dbReference type="EMBL" id="KAK5943802.1"/>
    </source>
</evidence>
<name>A0ABR0RT63_9EURO</name>
<dbReference type="Proteomes" id="UP001334248">
    <property type="component" value="Unassembled WGS sequence"/>
</dbReference>
<sequence length="349" mass="37311">MAGMVQTMNRANGQIQQPLFPGGQEIQNGTYRLLYTPAGSPQILMVSAAKTGIGPSDTVNVDGAACFRHLLSVEKMCGSSDHSSIVHFKTPAADSVGGFVLRYTQHAQPLHFLVWLLAANAIEPLTQVNERITELSYLDKCAFAMRMTGQSPQHAASGAIPSQLTSSNDAGHVQNLANTYREAVAASGLGLTLSSFLLDIKPTRNATARAEYAHFARACFAGTNATRKLLTAGYAAVLMQLLSNKSVAGLELGRVLLKSRGAFIMYCSHASSTKRNVPDMFSAALDVQDQPPNSFDETMWRGTNLVGDALAMASHILVPKYQKTLAAALVKSEHGDGDQEERTTTIGPA</sequence>
<evidence type="ECO:0008006" key="3">
    <source>
        <dbReference type="Google" id="ProtNLM"/>
    </source>
</evidence>
<dbReference type="GeneID" id="89996532"/>
<comment type="caution">
    <text evidence="1">The sequence shown here is derived from an EMBL/GenBank/DDBJ whole genome shotgun (WGS) entry which is preliminary data.</text>
</comment>
<evidence type="ECO:0000313" key="2">
    <source>
        <dbReference type="Proteomes" id="UP001334248"/>
    </source>
</evidence>
<organism evidence="1 2">
    <name type="scientific">Knufia obscura</name>
    <dbReference type="NCBI Taxonomy" id="1635080"/>
    <lineage>
        <taxon>Eukaryota</taxon>
        <taxon>Fungi</taxon>
        <taxon>Dikarya</taxon>
        <taxon>Ascomycota</taxon>
        <taxon>Pezizomycotina</taxon>
        <taxon>Eurotiomycetes</taxon>
        <taxon>Chaetothyriomycetidae</taxon>
        <taxon>Chaetothyriales</taxon>
        <taxon>Trichomeriaceae</taxon>
        <taxon>Knufia</taxon>
    </lineage>
</organism>